<dbReference type="GO" id="GO:0001228">
    <property type="term" value="F:DNA-binding transcription activator activity, RNA polymerase II-specific"/>
    <property type="evidence" value="ECO:0007669"/>
    <property type="project" value="TreeGrafter"/>
</dbReference>
<dbReference type="EMBL" id="KQ257454">
    <property type="protein sequence ID" value="KND01862.1"/>
    <property type="molecule type" value="Genomic_DNA"/>
</dbReference>
<keyword evidence="4" id="KW-0010">Activator</keyword>
<dbReference type="InterPro" id="IPR007125">
    <property type="entry name" value="H2A/H2B/H3"/>
</dbReference>
<feature type="compositionally biased region" description="Low complexity" evidence="8">
    <location>
        <begin position="9"/>
        <end position="22"/>
    </location>
</feature>
<comment type="subcellular location">
    <subcellularLocation>
        <location evidence="1">Nucleus</location>
    </subcellularLocation>
</comment>
<dbReference type="Gene3D" id="1.10.20.10">
    <property type="entry name" value="Histone, subunit A"/>
    <property type="match status" value="1"/>
</dbReference>
<dbReference type="RefSeq" id="XP_016609901.1">
    <property type="nucleotide sequence ID" value="XM_016751913.1"/>
</dbReference>
<dbReference type="GO" id="GO:0016602">
    <property type="term" value="C:CCAAT-binding factor complex"/>
    <property type="evidence" value="ECO:0007669"/>
    <property type="project" value="TreeGrafter"/>
</dbReference>
<dbReference type="InterPro" id="IPR050568">
    <property type="entry name" value="Transcr_DNA_Rep_Reg"/>
</dbReference>
<feature type="region of interest" description="Disordered" evidence="8">
    <location>
        <begin position="1"/>
        <end position="33"/>
    </location>
</feature>
<sequence>MTDQAPTNSSSDGGQGSSDQSGAAGGPSTATSQQIQEMMQSFWQQQIADIEHGPLDFKFHQLPLARVKKVMKADEDAKTMMISAEAPMIFSKACEIFILELTMRSWIHTEEHKRRTLQKSDVATAISKADMYDFLIDIVPRDEINKPVMKDLPATYAYYQNPTQYLASLPPEQQQALLAYQLANPQGNQVGLQMIRQQQGGDEESSQAQAHHEEDVQHAQHQSQSSQEQQQQHHAQTEASTAEHQYYLQQLQNQMQALQQAHQAQQAQQAQQSHSDHQQQQQNQASQQQQHQIQPQG</sequence>
<keyword evidence="5" id="KW-0804">Transcription</keyword>
<evidence type="ECO:0000259" key="9">
    <source>
        <dbReference type="Pfam" id="PF00125"/>
    </source>
</evidence>
<proteinExistence type="inferred from homology"/>
<evidence type="ECO:0000256" key="4">
    <source>
        <dbReference type="ARBA" id="ARBA00023159"/>
    </source>
</evidence>
<dbReference type="InParanoid" id="A0A0L0HL60"/>
<keyword evidence="2" id="KW-0805">Transcription regulation</keyword>
<evidence type="ECO:0000256" key="3">
    <source>
        <dbReference type="ARBA" id="ARBA00023125"/>
    </source>
</evidence>
<dbReference type="eggNOG" id="KOG1657">
    <property type="taxonomic scope" value="Eukaryota"/>
</dbReference>
<dbReference type="GO" id="GO:0000978">
    <property type="term" value="F:RNA polymerase II cis-regulatory region sequence-specific DNA binding"/>
    <property type="evidence" value="ECO:0007669"/>
    <property type="project" value="TreeGrafter"/>
</dbReference>
<dbReference type="GO" id="GO:0046982">
    <property type="term" value="F:protein heterodimerization activity"/>
    <property type="evidence" value="ECO:0007669"/>
    <property type="project" value="InterPro"/>
</dbReference>
<gene>
    <name evidence="10" type="ORF">SPPG_03652</name>
</gene>
<dbReference type="VEuPathDB" id="FungiDB:SPPG_03652"/>
<dbReference type="AlphaFoldDB" id="A0A0L0HL60"/>
<evidence type="ECO:0000256" key="8">
    <source>
        <dbReference type="SAM" id="MobiDB-lite"/>
    </source>
</evidence>
<name>A0A0L0HL60_SPIPD</name>
<feature type="domain" description="Core Histone H2A/H2B/H3" evidence="9">
    <location>
        <begin position="55"/>
        <end position="126"/>
    </location>
</feature>
<dbReference type="OMA" id="MATHPHQ"/>
<dbReference type="PANTHER" id="PTHR10252">
    <property type="entry name" value="HISTONE-LIKE TRANSCRIPTION FACTOR CCAAT-RELATED"/>
    <property type="match status" value="1"/>
</dbReference>
<evidence type="ECO:0000256" key="2">
    <source>
        <dbReference type="ARBA" id="ARBA00023015"/>
    </source>
</evidence>
<dbReference type="Pfam" id="PF00125">
    <property type="entry name" value="Histone"/>
    <property type="match status" value="1"/>
</dbReference>
<organism evidence="10 11">
    <name type="scientific">Spizellomyces punctatus (strain DAOM BR117)</name>
    <dbReference type="NCBI Taxonomy" id="645134"/>
    <lineage>
        <taxon>Eukaryota</taxon>
        <taxon>Fungi</taxon>
        <taxon>Fungi incertae sedis</taxon>
        <taxon>Chytridiomycota</taxon>
        <taxon>Chytridiomycota incertae sedis</taxon>
        <taxon>Chytridiomycetes</taxon>
        <taxon>Spizellomycetales</taxon>
        <taxon>Spizellomycetaceae</taxon>
        <taxon>Spizellomyces</taxon>
    </lineage>
</organism>
<feature type="region of interest" description="Disordered" evidence="8">
    <location>
        <begin position="254"/>
        <end position="297"/>
    </location>
</feature>
<dbReference type="GeneID" id="27687157"/>
<evidence type="ECO:0000256" key="5">
    <source>
        <dbReference type="ARBA" id="ARBA00023163"/>
    </source>
</evidence>
<dbReference type="InterPro" id="IPR009072">
    <property type="entry name" value="Histone-fold"/>
</dbReference>
<evidence type="ECO:0000313" key="10">
    <source>
        <dbReference type="EMBL" id="KND01862.1"/>
    </source>
</evidence>
<evidence type="ECO:0000256" key="7">
    <source>
        <dbReference type="ARBA" id="ARBA00038129"/>
    </source>
</evidence>
<keyword evidence="6" id="KW-0539">Nucleus</keyword>
<protein>
    <recommendedName>
        <fullName evidence="9">Core Histone H2A/H2B/H3 domain-containing protein</fullName>
    </recommendedName>
</protein>
<accession>A0A0L0HL60</accession>
<feature type="compositionally biased region" description="Low complexity" evidence="8">
    <location>
        <begin position="219"/>
        <end position="240"/>
    </location>
</feature>
<evidence type="ECO:0000256" key="1">
    <source>
        <dbReference type="ARBA" id="ARBA00004123"/>
    </source>
</evidence>
<dbReference type="Proteomes" id="UP000053201">
    <property type="component" value="Unassembled WGS sequence"/>
</dbReference>
<evidence type="ECO:0000256" key="6">
    <source>
        <dbReference type="ARBA" id="ARBA00023242"/>
    </source>
</evidence>
<dbReference type="SUPFAM" id="SSF47113">
    <property type="entry name" value="Histone-fold"/>
    <property type="match status" value="1"/>
</dbReference>
<dbReference type="OrthoDB" id="1272441at2759"/>
<comment type="similarity">
    <text evidence="7">Belongs to the NFYC/HAP5 subunit family.</text>
</comment>
<dbReference type="PANTHER" id="PTHR10252:SF8">
    <property type="entry name" value="NUCLEAR TRANSCRIPTION FACTOR Y SUBUNIT GAMMA"/>
    <property type="match status" value="1"/>
</dbReference>
<dbReference type="CDD" id="cd22908">
    <property type="entry name" value="HFD_NFYC-like"/>
    <property type="match status" value="1"/>
</dbReference>
<keyword evidence="11" id="KW-1185">Reference proteome</keyword>
<evidence type="ECO:0000313" key="11">
    <source>
        <dbReference type="Proteomes" id="UP000053201"/>
    </source>
</evidence>
<keyword evidence="3" id="KW-0238">DNA-binding</keyword>
<dbReference type="STRING" id="645134.A0A0L0HL60"/>
<feature type="region of interest" description="Disordered" evidence="8">
    <location>
        <begin position="196"/>
        <end position="240"/>
    </location>
</feature>
<dbReference type="FunFam" id="1.10.20.10:FF:000006">
    <property type="entry name" value="Nuclear transcription factor Y subunit gamma"/>
    <property type="match status" value="1"/>
</dbReference>
<reference evidence="10 11" key="1">
    <citation type="submission" date="2009-08" db="EMBL/GenBank/DDBJ databases">
        <title>The Genome Sequence of Spizellomyces punctatus strain DAOM BR117.</title>
        <authorList>
            <consortium name="The Broad Institute Genome Sequencing Platform"/>
            <person name="Russ C."/>
            <person name="Cuomo C."/>
            <person name="Shea T."/>
            <person name="Young S.K."/>
            <person name="Zeng Q."/>
            <person name="Koehrsen M."/>
            <person name="Haas B."/>
            <person name="Borodovsky M."/>
            <person name="Guigo R."/>
            <person name="Alvarado L."/>
            <person name="Berlin A."/>
            <person name="Bochicchio J."/>
            <person name="Borenstein D."/>
            <person name="Chapman S."/>
            <person name="Chen Z."/>
            <person name="Engels R."/>
            <person name="Freedman E."/>
            <person name="Gellesch M."/>
            <person name="Goldberg J."/>
            <person name="Griggs A."/>
            <person name="Gujja S."/>
            <person name="Heiman D."/>
            <person name="Hepburn T."/>
            <person name="Howarth C."/>
            <person name="Jen D."/>
            <person name="Larson L."/>
            <person name="Lewis B."/>
            <person name="Mehta T."/>
            <person name="Park D."/>
            <person name="Pearson M."/>
            <person name="Roberts A."/>
            <person name="Saif S."/>
            <person name="Shenoy N."/>
            <person name="Sisk P."/>
            <person name="Stolte C."/>
            <person name="Sykes S."/>
            <person name="Thomson T."/>
            <person name="Walk T."/>
            <person name="White J."/>
            <person name="Yandava C."/>
            <person name="Burger G."/>
            <person name="Gray M.W."/>
            <person name="Holland P.W.H."/>
            <person name="King N."/>
            <person name="Lang F.B.F."/>
            <person name="Roger A.J."/>
            <person name="Ruiz-Trillo I."/>
            <person name="Lander E."/>
            <person name="Nusbaum C."/>
        </authorList>
    </citation>
    <scope>NUCLEOTIDE SEQUENCE [LARGE SCALE GENOMIC DNA]</scope>
    <source>
        <strain evidence="10 11">DAOM BR117</strain>
    </source>
</reference>